<keyword evidence="1" id="KW-1133">Transmembrane helix</keyword>
<keyword evidence="1" id="KW-0472">Membrane</keyword>
<name>A0A516IM95_9ARAC</name>
<dbReference type="EMBL" id="MN052922">
    <property type="protein sequence ID" value="QDP17894.1"/>
    <property type="molecule type" value="Genomic_DNA"/>
</dbReference>
<gene>
    <name evidence="2" type="primary">atp8</name>
</gene>
<reference evidence="2" key="1">
    <citation type="journal article" date="2019" name="BMC Genomics">
        <title>Arm-less mitochondrial tRNAs conserved for over 30 millions of years in spiders.</title>
        <authorList>
            <person name="Pons J."/>
            <person name="Bover P."/>
            <person name="Bidegaray-Batista L."/>
            <person name="Arnedo M."/>
        </authorList>
    </citation>
    <scope>NUCLEOTIDE SEQUENCE</scope>
    <source>
        <strain evidence="2">K475</strain>
    </source>
</reference>
<sequence>MPQLSALPWVLYFFYSLLPLMMMVFISSMGLVSEVLLSNDKAMLIMMKW</sequence>
<dbReference type="AlphaFoldDB" id="A0A516IM95"/>
<evidence type="ECO:0000256" key="1">
    <source>
        <dbReference type="SAM" id="Phobius"/>
    </source>
</evidence>
<keyword evidence="2" id="KW-0496">Mitochondrion</keyword>
<accession>A0A516IM95</accession>
<protein>
    <submittedName>
        <fullName evidence="2">ATP synthase F0 subunit 8</fullName>
    </submittedName>
</protein>
<proteinExistence type="predicted"/>
<evidence type="ECO:0000313" key="2">
    <source>
        <dbReference type="EMBL" id="QDP17894.1"/>
    </source>
</evidence>
<keyword evidence="1" id="KW-0812">Transmembrane</keyword>
<organism evidence="2">
    <name type="scientific">Parachtes limbarae</name>
    <dbReference type="NCBI Taxonomy" id="1110490"/>
    <lineage>
        <taxon>Eukaryota</taxon>
        <taxon>Metazoa</taxon>
        <taxon>Ecdysozoa</taxon>
        <taxon>Arthropoda</taxon>
        <taxon>Chelicerata</taxon>
        <taxon>Arachnida</taxon>
        <taxon>Araneae</taxon>
        <taxon>Araneomorphae</taxon>
        <taxon>Haplogynae</taxon>
        <taxon>Dysderoidea</taxon>
        <taxon>Dysderidae</taxon>
        <taxon>Parachtes</taxon>
    </lineage>
</organism>
<geneLocation type="mitochondrion" evidence="2"/>
<feature type="transmembrane region" description="Helical" evidence="1">
    <location>
        <begin position="12"/>
        <end position="37"/>
    </location>
</feature>